<evidence type="ECO:0000256" key="1">
    <source>
        <dbReference type="SAM" id="MobiDB-lite"/>
    </source>
</evidence>
<dbReference type="AlphaFoldDB" id="A0A1V6QGX7"/>
<accession>A0A1V6QGX7</accession>
<organism evidence="2 3">
    <name type="scientific">Penicillium solitum</name>
    <dbReference type="NCBI Taxonomy" id="60172"/>
    <lineage>
        <taxon>Eukaryota</taxon>
        <taxon>Fungi</taxon>
        <taxon>Dikarya</taxon>
        <taxon>Ascomycota</taxon>
        <taxon>Pezizomycotina</taxon>
        <taxon>Eurotiomycetes</taxon>
        <taxon>Eurotiomycetidae</taxon>
        <taxon>Eurotiales</taxon>
        <taxon>Aspergillaceae</taxon>
        <taxon>Penicillium</taxon>
    </lineage>
</organism>
<gene>
    <name evidence="2" type="ORF">PENSOL_c072G10890</name>
</gene>
<name>A0A1V6QGX7_9EURO</name>
<dbReference type="Proteomes" id="UP000191612">
    <property type="component" value="Unassembled WGS sequence"/>
</dbReference>
<evidence type="ECO:0000313" key="2">
    <source>
        <dbReference type="EMBL" id="OQD88479.1"/>
    </source>
</evidence>
<sequence>MPQMDLPRLLQRINSRSLPS</sequence>
<protein>
    <submittedName>
        <fullName evidence="2">Uncharacterized protein</fullName>
    </submittedName>
</protein>
<keyword evidence="3" id="KW-1185">Reference proteome</keyword>
<evidence type="ECO:0000313" key="3">
    <source>
        <dbReference type="Proteomes" id="UP000191612"/>
    </source>
</evidence>
<comment type="caution">
    <text evidence="2">The sequence shown here is derived from an EMBL/GenBank/DDBJ whole genome shotgun (WGS) entry which is preliminary data.</text>
</comment>
<feature type="region of interest" description="Disordered" evidence="1">
    <location>
        <begin position="1"/>
        <end position="20"/>
    </location>
</feature>
<proteinExistence type="predicted"/>
<dbReference type="EMBL" id="MDYO01000072">
    <property type="protein sequence ID" value="OQD88479.1"/>
    <property type="molecule type" value="Genomic_DNA"/>
</dbReference>
<reference evidence="3" key="1">
    <citation type="journal article" date="2017" name="Nat. Microbiol.">
        <title>Global analysis of biosynthetic gene clusters reveals vast potential of secondary metabolite production in Penicillium species.</title>
        <authorList>
            <person name="Nielsen J.C."/>
            <person name="Grijseels S."/>
            <person name="Prigent S."/>
            <person name="Ji B."/>
            <person name="Dainat J."/>
            <person name="Nielsen K.F."/>
            <person name="Frisvad J.C."/>
            <person name="Workman M."/>
            <person name="Nielsen J."/>
        </authorList>
    </citation>
    <scope>NUCLEOTIDE SEQUENCE [LARGE SCALE GENOMIC DNA]</scope>
    <source>
        <strain evidence="3">IBT 29525</strain>
    </source>
</reference>